<reference evidence="1" key="1">
    <citation type="submission" date="2023-06" db="EMBL/GenBank/DDBJ databases">
        <title>Uncultivated large filamentous bacteria from sulfidic sediments reveal new species and different genomic features in energy metabolism and defense.</title>
        <authorList>
            <person name="Fonseca A."/>
        </authorList>
    </citation>
    <scope>NUCLEOTIDE SEQUENCE</scope>
    <source>
        <strain evidence="1">HSG4</strain>
    </source>
</reference>
<accession>A0ABT7VW98</accession>
<evidence type="ECO:0000313" key="1">
    <source>
        <dbReference type="EMBL" id="MDM8563828.1"/>
    </source>
</evidence>
<name>A0ABT7VW98_9GAMM</name>
<organism evidence="1 2">
    <name type="scientific">Candidatus Marithioploca araucensis</name>
    <dbReference type="NCBI Taxonomy" id="70273"/>
    <lineage>
        <taxon>Bacteria</taxon>
        <taxon>Pseudomonadati</taxon>
        <taxon>Pseudomonadota</taxon>
        <taxon>Gammaproteobacteria</taxon>
        <taxon>Thiotrichales</taxon>
        <taxon>Thiotrichaceae</taxon>
        <taxon>Candidatus Marithioploca</taxon>
    </lineage>
</organism>
<dbReference type="Proteomes" id="UP001171945">
    <property type="component" value="Unassembled WGS sequence"/>
</dbReference>
<proteinExistence type="predicted"/>
<protein>
    <submittedName>
        <fullName evidence="1">Uncharacterized protein</fullName>
    </submittedName>
</protein>
<keyword evidence="2" id="KW-1185">Reference proteome</keyword>
<comment type="caution">
    <text evidence="1">The sequence shown here is derived from an EMBL/GenBank/DDBJ whole genome shotgun (WGS) entry which is preliminary data.</text>
</comment>
<gene>
    <name evidence="1" type="ORF">QUF54_10790</name>
</gene>
<dbReference type="EMBL" id="JAUCGM010000902">
    <property type="protein sequence ID" value="MDM8563828.1"/>
    <property type="molecule type" value="Genomic_DNA"/>
</dbReference>
<evidence type="ECO:0000313" key="2">
    <source>
        <dbReference type="Proteomes" id="UP001171945"/>
    </source>
</evidence>
<sequence length="136" mass="15922">MQSIDDASTGSLNNLMLSLQKQIEEHEVELTQMIDALTDDQMESLRTTVEYLWEKSYNKTVFNKSTLLTLMKKQLNFRLKDIQWGRSEGIAKRTAKEVSVFQLMLQKGKINREQMEYFLKKMEKEDEKSHSLPLSA</sequence>